<dbReference type="EMBL" id="JANCYU010000025">
    <property type="protein sequence ID" value="KAK4524676.1"/>
    <property type="molecule type" value="Genomic_DNA"/>
</dbReference>
<gene>
    <name evidence="1" type="ORF">GAYE_SCF05G2578</name>
</gene>
<reference evidence="1 2" key="1">
    <citation type="submission" date="2022-07" db="EMBL/GenBank/DDBJ databases">
        <title>Genome-wide signatures of adaptation to extreme environments.</title>
        <authorList>
            <person name="Cho C.H."/>
            <person name="Yoon H.S."/>
        </authorList>
    </citation>
    <scope>NUCLEOTIDE SEQUENCE [LARGE SCALE GENOMIC DNA]</scope>
    <source>
        <strain evidence="1 2">108.79 E11</strain>
    </source>
</reference>
<keyword evidence="2" id="KW-1185">Reference proteome</keyword>
<dbReference type="AlphaFoldDB" id="A0AAV9IBH3"/>
<evidence type="ECO:0000313" key="2">
    <source>
        <dbReference type="Proteomes" id="UP001300502"/>
    </source>
</evidence>
<protein>
    <submittedName>
        <fullName evidence="1">Uncharacterized protein</fullName>
    </submittedName>
</protein>
<evidence type="ECO:0000313" key="1">
    <source>
        <dbReference type="EMBL" id="KAK4524676.1"/>
    </source>
</evidence>
<name>A0AAV9IBH3_9RHOD</name>
<accession>A0AAV9IBH3</accession>
<organism evidence="1 2">
    <name type="scientific">Galdieria yellowstonensis</name>
    <dbReference type="NCBI Taxonomy" id="3028027"/>
    <lineage>
        <taxon>Eukaryota</taxon>
        <taxon>Rhodophyta</taxon>
        <taxon>Bangiophyceae</taxon>
        <taxon>Galdieriales</taxon>
        <taxon>Galdieriaceae</taxon>
        <taxon>Galdieria</taxon>
    </lineage>
</organism>
<dbReference type="Proteomes" id="UP001300502">
    <property type="component" value="Unassembled WGS sequence"/>
</dbReference>
<sequence>MKATLKGTCIPDYEHARDEWSRVLRKFLSPQEILLPDGTINQDYFKPAIYKKNKVFSVDGEKIWGSYEWSQLKSALCMYPVGSWKEIRENLLTQWSEETIEEQTKYVLGTNDIQSYIGWKATSVDEIDEILETNRGAGIEQGRWIEHRYVSDNMALDTTQCLNESQS</sequence>
<comment type="caution">
    <text evidence="1">The sequence shown here is derived from an EMBL/GenBank/DDBJ whole genome shotgun (WGS) entry which is preliminary data.</text>
</comment>
<proteinExistence type="predicted"/>